<dbReference type="EMBL" id="CAFBRV010000151">
    <property type="protein sequence ID" value="CAB5122775.1"/>
    <property type="molecule type" value="Genomic_DNA"/>
</dbReference>
<dbReference type="Gene3D" id="3.40.190.10">
    <property type="entry name" value="Periplasmic binding protein-like II"/>
    <property type="match status" value="2"/>
</dbReference>
<proteinExistence type="predicted"/>
<name>A0A6J7VZ15_9ZZZZ</name>
<reference evidence="1" key="1">
    <citation type="submission" date="2020-05" db="EMBL/GenBank/DDBJ databases">
        <authorList>
            <person name="Chiriac C."/>
            <person name="Salcher M."/>
            <person name="Ghai R."/>
            <person name="Kavagutti S V."/>
        </authorList>
    </citation>
    <scope>NUCLEOTIDE SEQUENCE</scope>
</reference>
<gene>
    <name evidence="1" type="ORF">UFOPK4410_01141</name>
</gene>
<organism evidence="1">
    <name type="scientific">freshwater metagenome</name>
    <dbReference type="NCBI Taxonomy" id="449393"/>
    <lineage>
        <taxon>unclassified sequences</taxon>
        <taxon>metagenomes</taxon>
        <taxon>ecological metagenomes</taxon>
    </lineage>
</organism>
<protein>
    <submittedName>
        <fullName evidence="1">Unannotated protein</fullName>
    </submittedName>
</protein>
<evidence type="ECO:0000313" key="1">
    <source>
        <dbReference type="EMBL" id="CAB5122775.1"/>
    </source>
</evidence>
<dbReference type="AlphaFoldDB" id="A0A6J7VZ15"/>
<accession>A0A6J7VZ15</accession>
<sequence length="79" mass="8831">MTSANKGQDTSTYDAFQKEQLAVMDEAKYITQFLDRDTRPDFAGPVVGPAIQSWFKNPKDVNKIVDSLQAQWDALPPLA</sequence>